<evidence type="ECO:0000256" key="1">
    <source>
        <dbReference type="ARBA" id="ARBA00022741"/>
    </source>
</evidence>
<dbReference type="AlphaFoldDB" id="A0A822DD26"/>
<dbReference type="GO" id="GO:0006606">
    <property type="term" value="P:protein import into nucleus"/>
    <property type="evidence" value="ECO:0007669"/>
    <property type="project" value="TreeGrafter"/>
</dbReference>
<feature type="non-terminal residue" evidence="5">
    <location>
        <position position="66"/>
    </location>
</feature>
<dbReference type="Proteomes" id="UP000663848">
    <property type="component" value="Unassembled WGS sequence"/>
</dbReference>
<dbReference type="EMBL" id="CAJOBP010069437">
    <property type="protein sequence ID" value="CAF4877803.1"/>
    <property type="molecule type" value="Genomic_DNA"/>
</dbReference>
<proteinExistence type="predicted"/>
<dbReference type="PANTHER" id="PTHR24071:SF0">
    <property type="entry name" value="GTP-BINDING NUCLEAR PROTEIN RAN"/>
    <property type="match status" value="1"/>
</dbReference>
<dbReference type="InterPro" id="IPR027417">
    <property type="entry name" value="P-loop_NTPase"/>
</dbReference>
<accession>A0A822DD26</accession>
<dbReference type="Proteomes" id="UP000663873">
    <property type="component" value="Unassembled WGS sequence"/>
</dbReference>
<keyword evidence="2" id="KW-0342">GTP-binding</keyword>
<evidence type="ECO:0008006" key="8">
    <source>
        <dbReference type="Google" id="ProtNLM"/>
    </source>
</evidence>
<dbReference type="GO" id="GO:0000054">
    <property type="term" value="P:ribosomal subunit export from nucleus"/>
    <property type="evidence" value="ECO:0007669"/>
    <property type="project" value="TreeGrafter"/>
</dbReference>
<name>A0A822DD26_9BILA</name>
<evidence type="ECO:0000313" key="6">
    <source>
        <dbReference type="Proteomes" id="UP000663848"/>
    </source>
</evidence>
<dbReference type="PANTHER" id="PTHR24071">
    <property type="entry name" value="RAN GTPASE"/>
    <property type="match status" value="1"/>
</dbReference>
<dbReference type="GO" id="GO:0005737">
    <property type="term" value="C:cytoplasm"/>
    <property type="evidence" value="ECO:0007669"/>
    <property type="project" value="TreeGrafter"/>
</dbReference>
<evidence type="ECO:0000256" key="2">
    <source>
        <dbReference type="ARBA" id="ARBA00023134"/>
    </source>
</evidence>
<dbReference type="InterPro" id="IPR002041">
    <property type="entry name" value="Ran_GTPase"/>
</dbReference>
<evidence type="ECO:0000313" key="3">
    <source>
        <dbReference type="EMBL" id="CAF4877803.1"/>
    </source>
</evidence>
<organism evidence="5 6">
    <name type="scientific">Rotaria socialis</name>
    <dbReference type="NCBI Taxonomy" id="392032"/>
    <lineage>
        <taxon>Eukaryota</taxon>
        <taxon>Metazoa</taxon>
        <taxon>Spiralia</taxon>
        <taxon>Gnathifera</taxon>
        <taxon>Rotifera</taxon>
        <taxon>Eurotatoria</taxon>
        <taxon>Bdelloidea</taxon>
        <taxon>Philodinida</taxon>
        <taxon>Philodinidae</taxon>
        <taxon>Rotaria</taxon>
    </lineage>
</organism>
<evidence type="ECO:0000313" key="4">
    <source>
        <dbReference type="EMBL" id="CAF4877960.1"/>
    </source>
</evidence>
<gene>
    <name evidence="5" type="ORF">QYT958_LOCUS43149</name>
    <name evidence="3" type="ORF">UJA718_LOCUS44563</name>
    <name evidence="4" type="ORF">UJA718_LOCUS44569</name>
</gene>
<feature type="non-terminal residue" evidence="5">
    <location>
        <position position="1"/>
    </location>
</feature>
<comment type="caution">
    <text evidence="5">The sequence shown here is derived from an EMBL/GenBank/DDBJ whole genome shotgun (WGS) entry which is preliminary data.</text>
</comment>
<dbReference type="GO" id="GO:0005634">
    <property type="term" value="C:nucleus"/>
    <property type="evidence" value="ECO:0007669"/>
    <property type="project" value="TreeGrafter"/>
</dbReference>
<dbReference type="EMBL" id="CAJOBR010059648">
    <property type="protein sequence ID" value="CAF5069545.1"/>
    <property type="molecule type" value="Genomic_DNA"/>
</dbReference>
<sequence>ISARSNYNFEKPFLWLARKLAGDPNLEFTAMPALMPAEVQMDNETIKKYEAEIVDAQNAALPDDDD</sequence>
<evidence type="ECO:0000313" key="5">
    <source>
        <dbReference type="EMBL" id="CAF5069545.1"/>
    </source>
</evidence>
<dbReference type="Gene3D" id="3.40.50.300">
    <property type="entry name" value="P-loop containing nucleotide triphosphate hydrolases"/>
    <property type="match status" value="1"/>
</dbReference>
<dbReference type="EMBL" id="CAJOBP010069480">
    <property type="protein sequence ID" value="CAF4877960.1"/>
    <property type="molecule type" value="Genomic_DNA"/>
</dbReference>
<protein>
    <recommendedName>
        <fullName evidence="8">GTP-binding nuclear protein Ran</fullName>
    </recommendedName>
</protein>
<reference evidence="5" key="1">
    <citation type="submission" date="2021-02" db="EMBL/GenBank/DDBJ databases">
        <authorList>
            <person name="Nowell W R."/>
        </authorList>
    </citation>
    <scope>NUCLEOTIDE SEQUENCE</scope>
</reference>
<dbReference type="GO" id="GO:0003924">
    <property type="term" value="F:GTPase activity"/>
    <property type="evidence" value="ECO:0007669"/>
    <property type="project" value="InterPro"/>
</dbReference>
<keyword evidence="7" id="KW-1185">Reference proteome</keyword>
<evidence type="ECO:0000313" key="7">
    <source>
        <dbReference type="Proteomes" id="UP000663873"/>
    </source>
</evidence>
<keyword evidence="1" id="KW-0547">Nucleotide-binding</keyword>
<dbReference type="GO" id="GO:0005525">
    <property type="term" value="F:GTP binding"/>
    <property type="evidence" value="ECO:0007669"/>
    <property type="project" value="UniProtKB-KW"/>
</dbReference>